<evidence type="ECO:0000313" key="3">
    <source>
        <dbReference type="Proteomes" id="UP000184480"/>
    </source>
</evidence>
<protein>
    <recommendedName>
        <fullName evidence="4">Yip1 domain-containing protein</fullName>
    </recommendedName>
</protein>
<proteinExistence type="predicted"/>
<evidence type="ECO:0000313" key="2">
    <source>
        <dbReference type="EMBL" id="SHG14592.1"/>
    </source>
</evidence>
<evidence type="ECO:0008006" key="4">
    <source>
        <dbReference type="Google" id="ProtNLM"/>
    </source>
</evidence>
<organism evidence="2 3">
    <name type="scientific">Dysgonomonas macrotermitis</name>
    <dbReference type="NCBI Taxonomy" id="1346286"/>
    <lineage>
        <taxon>Bacteria</taxon>
        <taxon>Pseudomonadati</taxon>
        <taxon>Bacteroidota</taxon>
        <taxon>Bacteroidia</taxon>
        <taxon>Bacteroidales</taxon>
        <taxon>Dysgonomonadaceae</taxon>
        <taxon>Dysgonomonas</taxon>
    </lineage>
</organism>
<dbReference type="STRING" id="1346286.SAMN05444362_11648"/>
<keyword evidence="1" id="KW-1133">Transmembrane helix</keyword>
<dbReference type="OrthoDB" id="998157at2"/>
<feature type="transmembrane region" description="Helical" evidence="1">
    <location>
        <begin position="88"/>
        <end position="113"/>
    </location>
</feature>
<dbReference type="EMBL" id="FQUC01000016">
    <property type="protein sequence ID" value="SHG14592.1"/>
    <property type="molecule type" value="Genomic_DNA"/>
</dbReference>
<dbReference type="RefSeq" id="WP_062182991.1">
    <property type="nucleotide sequence ID" value="NZ_BBXL01000019.1"/>
</dbReference>
<sequence length="203" mass="21453">MNNKNLSLINPFERIAGLKALIIGLIIYIATVVLGQINGIAYPGVISIKLASLPLLSALGIALSALIIFILILYIIGRLISKSRIRPVDVAGTLTLAKVPLLLVSLVGCIPTFTKSSIEVTNSLLSSITGNASTASGTDYLIMSIFVIIIMVATIWMLILSYNAFSISCNVKGVKAIAGFIIAAVLTECICFAILLADFQGIL</sequence>
<keyword evidence="3" id="KW-1185">Reference proteome</keyword>
<accession>A0A1M5HFJ5</accession>
<feature type="transmembrane region" description="Helical" evidence="1">
    <location>
        <begin position="140"/>
        <end position="165"/>
    </location>
</feature>
<evidence type="ECO:0000256" key="1">
    <source>
        <dbReference type="SAM" id="Phobius"/>
    </source>
</evidence>
<keyword evidence="1" id="KW-0812">Transmembrane</keyword>
<keyword evidence="1" id="KW-0472">Membrane</keyword>
<dbReference type="AlphaFoldDB" id="A0A1M5HFJ5"/>
<feature type="transmembrane region" description="Helical" evidence="1">
    <location>
        <begin position="177"/>
        <end position="197"/>
    </location>
</feature>
<gene>
    <name evidence="2" type="ORF">SAMN05444362_11648</name>
</gene>
<reference evidence="3" key="1">
    <citation type="submission" date="2016-11" db="EMBL/GenBank/DDBJ databases">
        <authorList>
            <person name="Varghese N."/>
            <person name="Submissions S."/>
        </authorList>
    </citation>
    <scope>NUCLEOTIDE SEQUENCE [LARGE SCALE GENOMIC DNA]</scope>
    <source>
        <strain evidence="3">DSM 27370</strain>
    </source>
</reference>
<feature type="transmembrane region" description="Helical" evidence="1">
    <location>
        <begin position="20"/>
        <end position="41"/>
    </location>
</feature>
<dbReference type="Proteomes" id="UP000184480">
    <property type="component" value="Unassembled WGS sequence"/>
</dbReference>
<name>A0A1M5HFJ5_9BACT</name>
<feature type="transmembrane region" description="Helical" evidence="1">
    <location>
        <begin position="53"/>
        <end position="76"/>
    </location>
</feature>